<sequence>MVVCPADHGMQADIIFVVESTAINGAYINDLKLNYIIPALEYFNQGNIDETPYLSENANSLYGIVIYQTSDCLPHPLTDTVGPFTRNSKIIPFISRLIGGKSESHAHIAEGLATALHCFEELKLKRDVNTSTQKHCILICNSPPYLLPVMESQQYSGKTAEQLAVILDERSINLSIISPRKIPSLYKLFEKAGGDLGISQTKNYAKDPRHLVLLRGFSLKERPLSPPPGVVTSNPNQLSATASMPSLPSPQVDTDSPITVATSQTNQNLLVPNNPVQTGLQTMQNQVFRANVTNPQELCQFPGITHANQIGGMVNQGRVMNPQFANQQLPAPPSYHQPTPGIPARNQPRWGVMPQRPPYMPPQQAATTQNSTLIAQLTQPPSSMQAAGAPTQQNQQLSNPQNIWHGLLEWMEKPKNPNDPQKITKQVPCHVSTNPSKDGELELKADGWPPKLLMQLMPKQLIGNIGGAYLKNSKSVLFHPQNCEALESLTKVMSTGFAGCVHFSSPANNAACDIKVLILLYTTEKRAYLGFIPNDQVAFVDRLRKVIQQQKNIQMPRPTAGPNLNPQGGGNVPMNATPNQMQGPNTSTSQSTQQGLMISQTNAMTMGGGQITQNVVPSTGQGGGNMGVLGQTVPAGAMQPRIRMPGMPQGGGQLNQPGAGNTNTMAGGMLGAPVQRAPFENQLQVERQQNLEKINQLKQTLEAAQQQEQQYKNQLERISHMKTSQLQEALQIAQQTEMQYKILDVRTAQQRMANQGNPQGGNVNSSRMMRPVMANNQLRHLLQQQPQYRQQLMGMQQICSGPRPSMGQQMQGGGNNPQVPFDDSNFDSMF</sequence>
<gene>
    <name evidence="1" type="ORF">MML48_4g00016942</name>
</gene>
<organism evidence="1 2">
    <name type="scientific">Holotrichia oblita</name>
    <name type="common">Chafer beetle</name>
    <dbReference type="NCBI Taxonomy" id="644536"/>
    <lineage>
        <taxon>Eukaryota</taxon>
        <taxon>Metazoa</taxon>
        <taxon>Ecdysozoa</taxon>
        <taxon>Arthropoda</taxon>
        <taxon>Hexapoda</taxon>
        <taxon>Insecta</taxon>
        <taxon>Pterygota</taxon>
        <taxon>Neoptera</taxon>
        <taxon>Endopterygota</taxon>
        <taxon>Coleoptera</taxon>
        <taxon>Polyphaga</taxon>
        <taxon>Scarabaeiformia</taxon>
        <taxon>Scarabaeidae</taxon>
        <taxon>Melolonthinae</taxon>
        <taxon>Holotrichia</taxon>
    </lineage>
</organism>
<dbReference type="EMBL" id="CM043018">
    <property type="protein sequence ID" value="KAI4462711.1"/>
    <property type="molecule type" value="Genomic_DNA"/>
</dbReference>
<name>A0ACB9T7D3_HOLOL</name>
<keyword evidence="2" id="KW-1185">Reference proteome</keyword>
<dbReference type="Proteomes" id="UP001056778">
    <property type="component" value="Chromosome 4"/>
</dbReference>
<reference evidence="1" key="1">
    <citation type="submission" date="2022-04" db="EMBL/GenBank/DDBJ databases">
        <title>Chromosome-scale genome assembly of Holotrichia oblita Faldermann.</title>
        <authorList>
            <person name="Rongchong L."/>
        </authorList>
    </citation>
    <scope>NUCLEOTIDE SEQUENCE</scope>
    <source>
        <strain evidence="1">81SQS9</strain>
    </source>
</reference>
<accession>A0ACB9T7D3</accession>
<comment type="caution">
    <text evidence="1">The sequence shown here is derived from an EMBL/GenBank/DDBJ whole genome shotgun (WGS) entry which is preliminary data.</text>
</comment>
<evidence type="ECO:0000313" key="1">
    <source>
        <dbReference type="EMBL" id="KAI4462711.1"/>
    </source>
</evidence>
<protein>
    <submittedName>
        <fullName evidence="1">Mediator of rna polymerase ii transcription subunit 25</fullName>
    </submittedName>
</protein>
<proteinExistence type="predicted"/>
<evidence type="ECO:0000313" key="2">
    <source>
        <dbReference type="Proteomes" id="UP001056778"/>
    </source>
</evidence>